<dbReference type="PROSITE" id="PS00154">
    <property type="entry name" value="ATPASE_E1_E2"/>
    <property type="match status" value="1"/>
</dbReference>
<keyword evidence="5" id="KW-0479">Metal-binding</keyword>
<dbReference type="GO" id="GO:0005507">
    <property type="term" value="F:copper ion binding"/>
    <property type="evidence" value="ECO:0007669"/>
    <property type="project" value="TreeGrafter"/>
</dbReference>
<comment type="subcellular location">
    <subcellularLocation>
        <location evidence="1">Cell membrane</location>
        <topology evidence="1">Multi-pass membrane protein</topology>
    </subcellularLocation>
</comment>
<dbReference type="FunFam" id="2.70.150.10:FF:000020">
    <property type="entry name" value="Copper-exporting P-type ATPase A"/>
    <property type="match status" value="1"/>
</dbReference>
<keyword evidence="4 11" id="KW-0812">Transmembrane</keyword>
<dbReference type="GO" id="GO:0005886">
    <property type="term" value="C:plasma membrane"/>
    <property type="evidence" value="ECO:0007669"/>
    <property type="project" value="UniProtKB-SubCell"/>
</dbReference>
<dbReference type="Gene3D" id="3.40.50.1000">
    <property type="entry name" value="HAD superfamily/HAD-like"/>
    <property type="match status" value="1"/>
</dbReference>
<dbReference type="GO" id="GO:0043682">
    <property type="term" value="F:P-type divalent copper transporter activity"/>
    <property type="evidence" value="ECO:0007669"/>
    <property type="project" value="TreeGrafter"/>
</dbReference>
<evidence type="ECO:0000259" key="12">
    <source>
        <dbReference type="Pfam" id="PF00122"/>
    </source>
</evidence>
<evidence type="ECO:0000256" key="3">
    <source>
        <dbReference type="ARBA" id="ARBA00022475"/>
    </source>
</evidence>
<evidence type="ECO:0000256" key="11">
    <source>
        <dbReference type="SAM" id="Phobius"/>
    </source>
</evidence>
<evidence type="ECO:0000256" key="4">
    <source>
        <dbReference type="ARBA" id="ARBA00022692"/>
    </source>
</evidence>
<evidence type="ECO:0000256" key="9">
    <source>
        <dbReference type="ARBA" id="ARBA00022989"/>
    </source>
</evidence>
<dbReference type="Gene3D" id="2.70.150.10">
    <property type="entry name" value="Calcium-transporting ATPase, cytoplasmic transduction domain A"/>
    <property type="match status" value="1"/>
</dbReference>
<dbReference type="InterPro" id="IPR018303">
    <property type="entry name" value="ATPase_P-typ_P_site"/>
</dbReference>
<evidence type="ECO:0000256" key="10">
    <source>
        <dbReference type="ARBA" id="ARBA00023136"/>
    </source>
</evidence>
<dbReference type="SUPFAM" id="SSF56784">
    <property type="entry name" value="HAD-like"/>
    <property type="match status" value="1"/>
</dbReference>
<dbReference type="Gene3D" id="3.40.1110.10">
    <property type="entry name" value="Calcium-transporting ATPase, cytoplasmic domain N"/>
    <property type="match status" value="1"/>
</dbReference>
<feature type="transmembrane region" description="Helical" evidence="11">
    <location>
        <begin position="198"/>
        <end position="218"/>
    </location>
</feature>
<feature type="non-terminal residue" evidence="13">
    <location>
        <position position="1"/>
    </location>
</feature>
<dbReference type="InterPro" id="IPR027256">
    <property type="entry name" value="P-typ_ATPase_IB"/>
</dbReference>
<dbReference type="PRINTS" id="PR00120">
    <property type="entry name" value="HATPASE"/>
</dbReference>
<evidence type="ECO:0000313" key="13">
    <source>
        <dbReference type="EMBL" id="SVB17541.1"/>
    </source>
</evidence>
<dbReference type="PANTHER" id="PTHR43520:SF8">
    <property type="entry name" value="P-TYPE CU(+) TRANSPORTER"/>
    <property type="match status" value="1"/>
</dbReference>
<dbReference type="GO" id="GO:0005524">
    <property type="term" value="F:ATP binding"/>
    <property type="evidence" value="ECO:0007669"/>
    <property type="project" value="UniProtKB-KW"/>
</dbReference>
<keyword evidence="3" id="KW-1003">Cell membrane</keyword>
<evidence type="ECO:0000256" key="8">
    <source>
        <dbReference type="ARBA" id="ARBA00022967"/>
    </source>
</evidence>
<dbReference type="PANTHER" id="PTHR43520">
    <property type="entry name" value="ATP7, ISOFORM B"/>
    <property type="match status" value="1"/>
</dbReference>
<keyword evidence="7" id="KW-0067">ATP-binding</keyword>
<dbReference type="NCBIfam" id="TIGR01525">
    <property type="entry name" value="ATPase-IB_hvy"/>
    <property type="match status" value="1"/>
</dbReference>
<proteinExistence type="inferred from homology"/>
<evidence type="ECO:0000256" key="7">
    <source>
        <dbReference type="ARBA" id="ARBA00022840"/>
    </source>
</evidence>
<feature type="domain" description="P-type ATPase A" evidence="12">
    <location>
        <begin position="33"/>
        <end position="132"/>
    </location>
</feature>
<dbReference type="InterPro" id="IPR008250">
    <property type="entry name" value="ATPase_P-typ_transduc_dom_A_sf"/>
</dbReference>
<comment type="similarity">
    <text evidence="2">Belongs to the cation transport ATPase (P-type) (TC 3.A.3) family. Type IB subfamily.</text>
</comment>
<dbReference type="Pfam" id="PF00122">
    <property type="entry name" value="E1-E2_ATPase"/>
    <property type="match status" value="1"/>
</dbReference>
<keyword evidence="10 11" id="KW-0472">Membrane</keyword>
<dbReference type="PRINTS" id="PR00119">
    <property type="entry name" value="CATATPASE"/>
</dbReference>
<dbReference type="PROSITE" id="PS01229">
    <property type="entry name" value="COF_2"/>
    <property type="match status" value="1"/>
</dbReference>
<dbReference type="EMBL" id="UINC01031458">
    <property type="protein sequence ID" value="SVB17541.1"/>
    <property type="molecule type" value="Genomic_DNA"/>
</dbReference>
<gene>
    <name evidence="13" type="ORF">METZ01_LOCUS170395</name>
</gene>
<dbReference type="GO" id="GO:0016887">
    <property type="term" value="F:ATP hydrolysis activity"/>
    <property type="evidence" value="ECO:0007669"/>
    <property type="project" value="InterPro"/>
</dbReference>
<dbReference type="GO" id="GO:0055070">
    <property type="term" value="P:copper ion homeostasis"/>
    <property type="evidence" value="ECO:0007669"/>
    <property type="project" value="TreeGrafter"/>
</dbReference>
<dbReference type="SUPFAM" id="SSF81665">
    <property type="entry name" value="Calcium ATPase, transmembrane domain M"/>
    <property type="match status" value="1"/>
</dbReference>
<dbReference type="InterPro" id="IPR001757">
    <property type="entry name" value="P_typ_ATPase"/>
</dbReference>
<protein>
    <recommendedName>
        <fullName evidence="12">P-type ATPase A domain-containing protein</fullName>
    </recommendedName>
</protein>
<keyword evidence="6" id="KW-0547">Nucleotide-binding</keyword>
<evidence type="ECO:0000256" key="5">
    <source>
        <dbReference type="ARBA" id="ARBA00022723"/>
    </source>
</evidence>
<dbReference type="InterPro" id="IPR023299">
    <property type="entry name" value="ATPase_P-typ_cyto_dom_N"/>
</dbReference>
<evidence type="ECO:0000256" key="2">
    <source>
        <dbReference type="ARBA" id="ARBA00006024"/>
    </source>
</evidence>
<reference evidence="13" key="1">
    <citation type="submission" date="2018-05" db="EMBL/GenBank/DDBJ databases">
        <authorList>
            <person name="Lanie J.A."/>
            <person name="Ng W.-L."/>
            <person name="Kazmierczak K.M."/>
            <person name="Andrzejewski T.M."/>
            <person name="Davidsen T.M."/>
            <person name="Wayne K.J."/>
            <person name="Tettelin H."/>
            <person name="Glass J.I."/>
            <person name="Rusch D."/>
            <person name="Podicherti R."/>
            <person name="Tsui H.-C.T."/>
            <person name="Winkler M.E."/>
        </authorList>
    </citation>
    <scope>NUCLEOTIDE SEQUENCE</scope>
</reference>
<feature type="transmembrane region" description="Helical" evidence="11">
    <location>
        <begin position="500"/>
        <end position="520"/>
    </location>
</feature>
<dbReference type="InterPro" id="IPR036412">
    <property type="entry name" value="HAD-like_sf"/>
</dbReference>
<dbReference type="InterPro" id="IPR023298">
    <property type="entry name" value="ATPase_P-typ_TM_dom_sf"/>
</dbReference>
<sequence>GGMIMAFHLTGRYIESKARGRSSKAIRKLMDRTAKKATILDANNREQKVDVRDLLLDQVMIVRAGDVIPTDGVIIEGQAAIDEALVSGEFIPVVKSINDEVLGGTICTDSTVKIKVTKTGADTFLAKVIQLVAQTQTTKVPIQIFADRIVSYFVPSILVLATMTFLIWIIFPEAMAAVLNVFAGYLPWVDPFRSPTELAIIAAIAVLVISCPCALGLATPTALMVGTGLGAEMGILIRDGAAIQRLSSVSTILFDKTGTLTTGKPTVTKIHQTADFTEKDLITMAASLSKESTHPLSRAIVELAEKEGYSLHTVRNIKITPGEGLSGDYKQDSLKIGSRQYTAADSGVKPNNMSVYMNRNDELIGIFELEDILKPDAQDIIAKLKQDGYHCVLLTGDSHNVAAPLAEKLGITNVHTELTPDKKMEVILSYQQDGHTVAMVGDGINDAPALANADVGFAMAGGTDIAVEAGDIVLSGKNLQVLYRAVKLSLSTFKKIRQNLFWAFIYNLVAIPLAICGILHPVIAEIAMALSSITVIGNANRLRLSPL</sequence>
<evidence type="ECO:0000256" key="1">
    <source>
        <dbReference type="ARBA" id="ARBA00004651"/>
    </source>
</evidence>
<dbReference type="InterPro" id="IPR059000">
    <property type="entry name" value="ATPase_P-type_domA"/>
</dbReference>
<dbReference type="NCBIfam" id="TIGR01494">
    <property type="entry name" value="ATPase_P-type"/>
    <property type="match status" value="2"/>
</dbReference>
<name>A0A382BVL5_9ZZZZ</name>
<dbReference type="Pfam" id="PF00702">
    <property type="entry name" value="Hydrolase"/>
    <property type="match status" value="1"/>
</dbReference>
<dbReference type="InterPro" id="IPR023214">
    <property type="entry name" value="HAD_sf"/>
</dbReference>
<keyword evidence="8" id="KW-1278">Translocase</keyword>
<accession>A0A382BVL5</accession>
<feature type="transmembrane region" description="Helical" evidence="11">
    <location>
        <begin position="149"/>
        <end position="171"/>
    </location>
</feature>
<dbReference type="SUPFAM" id="SSF81653">
    <property type="entry name" value="Calcium ATPase, transduction domain A"/>
    <property type="match status" value="1"/>
</dbReference>
<evidence type="ECO:0000256" key="6">
    <source>
        <dbReference type="ARBA" id="ARBA00022741"/>
    </source>
</evidence>
<organism evidence="13">
    <name type="scientific">marine metagenome</name>
    <dbReference type="NCBI Taxonomy" id="408172"/>
    <lineage>
        <taxon>unclassified sequences</taxon>
        <taxon>metagenomes</taxon>
        <taxon>ecological metagenomes</taxon>
    </lineage>
</organism>
<keyword evidence="9 11" id="KW-1133">Transmembrane helix</keyword>
<dbReference type="AlphaFoldDB" id="A0A382BVL5"/>